<gene>
    <name evidence="2" type="ORF">ZHAS_00021976</name>
</gene>
<evidence type="ECO:0000313" key="2">
    <source>
        <dbReference type="EMBL" id="KFB53469.1"/>
    </source>
</evidence>
<evidence type="ECO:0000256" key="1">
    <source>
        <dbReference type="SAM" id="MobiDB-lite"/>
    </source>
</evidence>
<reference evidence="3" key="2">
    <citation type="submission" date="2020-05" db="UniProtKB">
        <authorList>
            <consortium name="EnsemblMetazoa"/>
        </authorList>
    </citation>
    <scope>IDENTIFICATION</scope>
</reference>
<dbReference type="EMBL" id="ATLV01026883">
    <property type="status" value="NOT_ANNOTATED_CDS"/>
    <property type="molecule type" value="Genomic_DNA"/>
</dbReference>
<dbReference type="Proteomes" id="UP000030765">
    <property type="component" value="Unassembled WGS sequence"/>
</dbReference>
<sequence>MPAASSSLPACPTHPSPLSVLGGLRRDLVVLLTVSFWGTGSFPAPRDPRQDGSMNAQLGKKGGPVYLK</sequence>
<evidence type="ECO:0000313" key="3">
    <source>
        <dbReference type="EnsemblMetazoa" id="ASIC021976-PA"/>
    </source>
</evidence>
<dbReference type="AlphaFoldDB" id="A0A084WTC5"/>
<accession>A0A084WTC5</accession>
<dbReference type="VEuPathDB" id="VectorBase:ASIC021976"/>
<dbReference type="EnsemblMetazoa" id="ASIC021976-RA">
    <property type="protein sequence ID" value="ASIC021976-PA"/>
    <property type="gene ID" value="ASIC021976"/>
</dbReference>
<reference evidence="2 4" key="1">
    <citation type="journal article" date="2014" name="BMC Genomics">
        <title>Genome sequence of Anopheles sinensis provides insight into genetics basis of mosquito competence for malaria parasites.</title>
        <authorList>
            <person name="Zhou D."/>
            <person name="Zhang D."/>
            <person name="Ding G."/>
            <person name="Shi L."/>
            <person name="Hou Q."/>
            <person name="Ye Y."/>
            <person name="Xu Y."/>
            <person name="Zhou H."/>
            <person name="Xiong C."/>
            <person name="Li S."/>
            <person name="Yu J."/>
            <person name="Hong S."/>
            <person name="Yu X."/>
            <person name="Zou P."/>
            <person name="Chen C."/>
            <person name="Chang X."/>
            <person name="Wang W."/>
            <person name="Lv Y."/>
            <person name="Sun Y."/>
            <person name="Ma L."/>
            <person name="Shen B."/>
            <person name="Zhu C."/>
        </authorList>
    </citation>
    <scope>NUCLEOTIDE SEQUENCE [LARGE SCALE GENOMIC DNA]</scope>
</reference>
<proteinExistence type="predicted"/>
<feature type="region of interest" description="Disordered" evidence="1">
    <location>
        <begin position="40"/>
        <end position="68"/>
    </location>
</feature>
<dbReference type="EMBL" id="KE525420">
    <property type="protein sequence ID" value="KFB53469.1"/>
    <property type="molecule type" value="Genomic_DNA"/>
</dbReference>
<evidence type="ECO:0000313" key="4">
    <source>
        <dbReference type="Proteomes" id="UP000030765"/>
    </source>
</evidence>
<organism evidence="2">
    <name type="scientific">Anopheles sinensis</name>
    <name type="common">Mosquito</name>
    <dbReference type="NCBI Taxonomy" id="74873"/>
    <lineage>
        <taxon>Eukaryota</taxon>
        <taxon>Metazoa</taxon>
        <taxon>Ecdysozoa</taxon>
        <taxon>Arthropoda</taxon>
        <taxon>Hexapoda</taxon>
        <taxon>Insecta</taxon>
        <taxon>Pterygota</taxon>
        <taxon>Neoptera</taxon>
        <taxon>Endopterygota</taxon>
        <taxon>Diptera</taxon>
        <taxon>Nematocera</taxon>
        <taxon>Culicoidea</taxon>
        <taxon>Culicidae</taxon>
        <taxon>Anophelinae</taxon>
        <taxon>Anopheles</taxon>
    </lineage>
</organism>
<keyword evidence="4" id="KW-1185">Reference proteome</keyword>
<name>A0A084WTC5_ANOSI</name>
<protein>
    <submittedName>
        <fullName evidence="2 3">Uncharacterized protein</fullName>
    </submittedName>
</protein>